<comment type="caution">
    <text evidence="6">The sequence shown here is derived from an EMBL/GenBank/DDBJ whole genome shotgun (WGS) entry which is preliminary data.</text>
</comment>
<dbReference type="Proteomes" id="UP000593567">
    <property type="component" value="Unassembled WGS sequence"/>
</dbReference>
<dbReference type="GO" id="GO:0031201">
    <property type="term" value="C:SNARE complex"/>
    <property type="evidence" value="ECO:0007669"/>
    <property type="project" value="TreeGrafter"/>
</dbReference>
<dbReference type="PROSITE" id="PS00914">
    <property type="entry name" value="SYNTAXIN"/>
    <property type="match status" value="1"/>
</dbReference>
<dbReference type="Pfam" id="PF14523">
    <property type="entry name" value="Syntaxin_2"/>
    <property type="match status" value="1"/>
</dbReference>
<dbReference type="InterPro" id="IPR006011">
    <property type="entry name" value="Syntaxin_N"/>
</dbReference>
<dbReference type="GO" id="GO:0000149">
    <property type="term" value="F:SNARE binding"/>
    <property type="evidence" value="ECO:0007669"/>
    <property type="project" value="TreeGrafter"/>
</dbReference>
<keyword evidence="4" id="KW-0472">Membrane</keyword>
<evidence type="ECO:0000313" key="7">
    <source>
        <dbReference type="Proteomes" id="UP000593567"/>
    </source>
</evidence>
<dbReference type="GO" id="GO:0006886">
    <property type="term" value="P:intracellular protein transport"/>
    <property type="evidence" value="ECO:0007669"/>
    <property type="project" value="InterPro"/>
</dbReference>
<dbReference type="InterPro" id="IPR045242">
    <property type="entry name" value="Syntaxin"/>
</dbReference>
<dbReference type="PANTHER" id="PTHR19957">
    <property type="entry name" value="SYNTAXIN"/>
    <property type="match status" value="1"/>
</dbReference>
<dbReference type="SMART" id="SM00397">
    <property type="entry name" value="t_SNARE"/>
    <property type="match status" value="1"/>
</dbReference>
<dbReference type="InterPro" id="IPR000727">
    <property type="entry name" value="T_SNARE_dom"/>
</dbReference>
<evidence type="ECO:0000256" key="1">
    <source>
        <dbReference type="ARBA" id="ARBA00009063"/>
    </source>
</evidence>
<dbReference type="InterPro" id="IPR006012">
    <property type="entry name" value="Syntaxin/epimorphin_CS"/>
</dbReference>
<keyword evidence="3" id="KW-0175">Coiled coil</keyword>
<proteinExistence type="inferred from homology"/>
<evidence type="ECO:0000256" key="2">
    <source>
        <dbReference type="RuleBase" id="RU003858"/>
    </source>
</evidence>
<dbReference type="PANTHER" id="PTHR19957:SF411">
    <property type="entry name" value="LD23667P"/>
    <property type="match status" value="1"/>
</dbReference>
<dbReference type="Gene3D" id="1.20.58.70">
    <property type="match status" value="1"/>
</dbReference>
<feature type="domain" description="T-SNARE coiled-coil homology" evidence="5">
    <location>
        <begin position="182"/>
        <end position="244"/>
    </location>
</feature>
<sequence>MSSYYGQSTGYQSGSGTSNDFDRLASSISMNIQKMAQNTNRCQRLVDQLGTPQDRDNLTNQIQDIQHNSNELAKTTSTQLKNLADIIRNSPPNVKKSRELQKSRLTDDFTSILNKVQKVQREAADKEKASVIRARANSANASSNPFADNDDYGGGYSDDMVNYGQHEKKQSLQAVIDEEENLAAIQEREAAIKNLEADIVDVNQIFKDLGALVYEQGEVIDSIESNVETASHNVEAGNVQLASAAKYQSAARRKKCICFIILAVAAIVVTLIIVIPIVLKNQKKSN</sequence>
<dbReference type="Pfam" id="PF05739">
    <property type="entry name" value="SNARE"/>
    <property type="match status" value="1"/>
</dbReference>
<dbReference type="EMBL" id="VXIV02003343">
    <property type="protein sequence ID" value="KAF6018071.1"/>
    <property type="molecule type" value="Genomic_DNA"/>
</dbReference>
<dbReference type="GO" id="GO:0048278">
    <property type="term" value="P:vesicle docking"/>
    <property type="evidence" value="ECO:0007669"/>
    <property type="project" value="TreeGrafter"/>
</dbReference>
<organism evidence="6 7">
    <name type="scientific">Bugula neritina</name>
    <name type="common">Brown bryozoan</name>
    <name type="synonym">Sertularia neritina</name>
    <dbReference type="NCBI Taxonomy" id="10212"/>
    <lineage>
        <taxon>Eukaryota</taxon>
        <taxon>Metazoa</taxon>
        <taxon>Spiralia</taxon>
        <taxon>Lophotrochozoa</taxon>
        <taxon>Bryozoa</taxon>
        <taxon>Gymnolaemata</taxon>
        <taxon>Cheilostomatida</taxon>
        <taxon>Flustrina</taxon>
        <taxon>Buguloidea</taxon>
        <taxon>Bugulidae</taxon>
        <taxon>Bugula</taxon>
    </lineage>
</organism>
<dbReference type="FunFam" id="1.20.5.110:FF:000059">
    <property type="entry name" value="Related to syntaxin 12"/>
    <property type="match status" value="1"/>
</dbReference>
<keyword evidence="7" id="KW-1185">Reference proteome</keyword>
<keyword evidence="4" id="KW-0812">Transmembrane</keyword>
<evidence type="ECO:0000256" key="4">
    <source>
        <dbReference type="SAM" id="Phobius"/>
    </source>
</evidence>
<dbReference type="GO" id="GO:0006906">
    <property type="term" value="P:vesicle fusion"/>
    <property type="evidence" value="ECO:0007669"/>
    <property type="project" value="TreeGrafter"/>
</dbReference>
<dbReference type="PROSITE" id="PS50192">
    <property type="entry name" value="T_SNARE"/>
    <property type="match status" value="1"/>
</dbReference>
<dbReference type="CDD" id="cd15875">
    <property type="entry name" value="SNARE_syntaxin7"/>
    <property type="match status" value="1"/>
</dbReference>
<reference evidence="6" key="1">
    <citation type="submission" date="2020-06" db="EMBL/GenBank/DDBJ databases">
        <title>Draft genome of Bugula neritina, a colonial animal packing powerful symbionts and potential medicines.</title>
        <authorList>
            <person name="Rayko M."/>
        </authorList>
    </citation>
    <scope>NUCLEOTIDE SEQUENCE [LARGE SCALE GENOMIC DNA]</scope>
    <source>
        <strain evidence="6">Kwan_BN1</strain>
    </source>
</reference>
<evidence type="ECO:0000313" key="6">
    <source>
        <dbReference type="EMBL" id="KAF6018071.1"/>
    </source>
</evidence>
<feature type="coiled-coil region" evidence="3">
    <location>
        <begin position="169"/>
        <end position="205"/>
    </location>
</feature>
<comment type="similarity">
    <text evidence="1 2">Belongs to the syntaxin family.</text>
</comment>
<protein>
    <recommendedName>
        <fullName evidence="5">t-SNARE coiled-coil homology domain-containing protein</fullName>
    </recommendedName>
</protein>
<dbReference type="InterPro" id="IPR010989">
    <property type="entry name" value="SNARE"/>
</dbReference>
<evidence type="ECO:0000256" key="3">
    <source>
        <dbReference type="SAM" id="Coils"/>
    </source>
</evidence>
<dbReference type="OrthoDB" id="364348at2759"/>
<keyword evidence="4" id="KW-1133">Transmembrane helix</keyword>
<accession>A0A7J7IXC1</accession>
<evidence type="ECO:0000259" key="5">
    <source>
        <dbReference type="PROSITE" id="PS50192"/>
    </source>
</evidence>
<dbReference type="AlphaFoldDB" id="A0A7J7IXC1"/>
<dbReference type="GO" id="GO:0005484">
    <property type="term" value="F:SNAP receptor activity"/>
    <property type="evidence" value="ECO:0007669"/>
    <property type="project" value="InterPro"/>
</dbReference>
<name>A0A7J7IXC1_BUGNE</name>
<dbReference type="GO" id="GO:0008021">
    <property type="term" value="C:synaptic vesicle"/>
    <property type="evidence" value="ECO:0007669"/>
    <property type="project" value="TreeGrafter"/>
</dbReference>
<dbReference type="SMART" id="SM00503">
    <property type="entry name" value="SynN"/>
    <property type="match status" value="1"/>
</dbReference>
<dbReference type="SUPFAM" id="SSF47661">
    <property type="entry name" value="t-snare proteins"/>
    <property type="match status" value="1"/>
</dbReference>
<feature type="transmembrane region" description="Helical" evidence="4">
    <location>
        <begin position="256"/>
        <end position="279"/>
    </location>
</feature>
<gene>
    <name evidence="6" type="ORF">EB796_023632</name>
</gene>
<dbReference type="Gene3D" id="1.20.5.110">
    <property type="match status" value="1"/>
</dbReference>